<dbReference type="InterPro" id="IPR013727">
    <property type="entry name" value="2CSK_N"/>
</dbReference>
<dbReference type="Pfam" id="PF00512">
    <property type="entry name" value="HisKA"/>
    <property type="match status" value="1"/>
</dbReference>
<feature type="transmembrane region" description="Helical" evidence="10">
    <location>
        <begin position="160"/>
        <end position="183"/>
    </location>
</feature>
<keyword evidence="9 10" id="KW-0472">Membrane</keyword>
<dbReference type="InterPro" id="IPR036097">
    <property type="entry name" value="HisK_dim/P_sf"/>
</dbReference>
<dbReference type="InterPro" id="IPR003661">
    <property type="entry name" value="HisK_dim/P_dom"/>
</dbReference>
<comment type="catalytic activity">
    <reaction evidence="1">
        <text>ATP + protein L-histidine = ADP + protein N-phospho-L-histidine.</text>
        <dbReference type="EC" id="2.7.13.3"/>
    </reaction>
</comment>
<dbReference type="PRINTS" id="PR00344">
    <property type="entry name" value="BCTRLSENSOR"/>
</dbReference>
<dbReference type="EMBL" id="JAMOIM010000001">
    <property type="protein sequence ID" value="MCW6506944.1"/>
    <property type="molecule type" value="Genomic_DNA"/>
</dbReference>
<dbReference type="CDD" id="cd00082">
    <property type="entry name" value="HisKA"/>
    <property type="match status" value="1"/>
</dbReference>
<name>A0AA41YQZ9_9HYPH</name>
<dbReference type="CDD" id="cd00075">
    <property type="entry name" value="HATPase"/>
    <property type="match status" value="1"/>
</dbReference>
<dbReference type="SUPFAM" id="SSF47384">
    <property type="entry name" value="Homodimeric domain of signal transducing histidine kinase"/>
    <property type="match status" value="1"/>
</dbReference>
<gene>
    <name evidence="12" type="ORF">M8523_02790</name>
</gene>
<dbReference type="Pfam" id="PF02518">
    <property type="entry name" value="HATPase_c"/>
    <property type="match status" value="1"/>
</dbReference>
<dbReference type="PANTHER" id="PTHR45436:SF1">
    <property type="entry name" value="SENSOR PROTEIN QSEC"/>
    <property type="match status" value="1"/>
</dbReference>
<dbReference type="SMART" id="SM00387">
    <property type="entry name" value="HATPase_c"/>
    <property type="match status" value="1"/>
</dbReference>
<dbReference type="AlphaFoldDB" id="A0AA41YQZ9"/>
<evidence type="ECO:0000313" key="12">
    <source>
        <dbReference type="EMBL" id="MCW6506944.1"/>
    </source>
</evidence>
<evidence type="ECO:0000256" key="4">
    <source>
        <dbReference type="ARBA" id="ARBA00022553"/>
    </source>
</evidence>
<dbReference type="InterPro" id="IPR005467">
    <property type="entry name" value="His_kinase_dom"/>
</dbReference>
<evidence type="ECO:0000256" key="9">
    <source>
        <dbReference type="ARBA" id="ARBA00023136"/>
    </source>
</evidence>
<dbReference type="PANTHER" id="PTHR45436">
    <property type="entry name" value="SENSOR HISTIDINE KINASE YKOH"/>
    <property type="match status" value="1"/>
</dbReference>
<evidence type="ECO:0000256" key="2">
    <source>
        <dbReference type="ARBA" id="ARBA00004370"/>
    </source>
</evidence>
<protein>
    <recommendedName>
        <fullName evidence="3">histidine kinase</fullName>
        <ecNumber evidence="3">2.7.13.3</ecNumber>
    </recommendedName>
</protein>
<evidence type="ECO:0000256" key="1">
    <source>
        <dbReference type="ARBA" id="ARBA00000085"/>
    </source>
</evidence>
<dbReference type="SMART" id="SM00388">
    <property type="entry name" value="HisKA"/>
    <property type="match status" value="1"/>
</dbReference>
<dbReference type="SUPFAM" id="SSF55874">
    <property type="entry name" value="ATPase domain of HSP90 chaperone/DNA topoisomerase II/histidine kinase"/>
    <property type="match status" value="1"/>
</dbReference>
<evidence type="ECO:0000259" key="11">
    <source>
        <dbReference type="PROSITE" id="PS50109"/>
    </source>
</evidence>
<keyword evidence="8 10" id="KW-1133">Transmembrane helix</keyword>
<dbReference type="RefSeq" id="WP_282583280.1">
    <property type="nucleotide sequence ID" value="NZ_JAMOIM010000001.1"/>
</dbReference>
<evidence type="ECO:0000256" key="7">
    <source>
        <dbReference type="ARBA" id="ARBA00022777"/>
    </source>
</evidence>
<evidence type="ECO:0000256" key="8">
    <source>
        <dbReference type="ARBA" id="ARBA00022989"/>
    </source>
</evidence>
<keyword evidence="4" id="KW-0597">Phosphoprotein</keyword>
<organism evidence="12 13">
    <name type="scientific">Lichenifustis flavocetrariae</name>
    <dbReference type="NCBI Taxonomy" id="2949735"/>
    <lineage>
        <taxon>Bacteria</taxon>
        <taxon>Pseudomonadati</taxon>
        <taxon>Pseudomonadota</taxon>
        <taxon>Alphaproteobacteria</taxon>
        <taxon>Hyphomicrobiales</taxon>
        <taxon>Lichenihabitantaceae</taxon>
        <taxon>Lichenifustis</taxon>
    </lineage>
</organism>
<keyword evidence="6 10" id="KW-0812">Transmembrane</keyword>
<dbReference type="InterPro" id="IPR004358">
    <property type="entry name" value="Sig_transdc_His_kin-like_C"/>
</dbReference>
<comment type="caution">
    <text evidence="12">The sequence shown here is derived from an EMBL/GenBank/DDBJ whole genome shotgun (WGS) entry which is preliminary data.</text>
</comment>
<evidence type="ECO:0000256" key="6">
    <source>
        <dbReference type="ARBA" id="ARBA00022692"/>
    </source>
</evidence>
<reference evidence="12" key="1">
    <citation type="submission" date="2022-05" db="EMBL/GenBank/DDBJ databases">
        <authorList>
            <person name="Pankratov T."/>
        </authorList>
    </citation>
    <scope>NUCLEOTIDE SEQUENCE</scope>
    <source>
        <strain evidence="12">BP6-180914</strain>
    </source>
</reference>
<dbReference type="GO" id="GO:0005886">
    <property type="term" value="C:plasma membrane"/>
    <property type="evidence" value="ECO:0007669"/>
    <property type="project" value="TreeGrafter"/>
</dbReference>
<evidence type="ECO:0000256" key="3">
    <source>
        <dbReference type="ARBA" id="ARBA00012438"/>
    </source>
</evidence>
<keyword evidence="7 12" id="KW-0418">Kinase</keyword>
<sequence length="455" mass="48343">MRRSLRSQLLAWVLVPLLLLAALNGTASWISARDAADLVTDRMLAASARSIAEQAIVEEDLIAVVVPPAALEMFDTGSGDFVYYAVTDGAGRLLAGTADLPRWARDRTSGQPSSTEAVYRDRPLHLFALDHPIAGPGLEASVTVVLGTTLNSRDALLRHLWAVGFGQQLALIVTAGLFMILGLRMGLAPLLRLRDAVMARPGSSLEPLEAGAVQAELQPLVVALNQQLDRVQKQLAAQHRFVTNAAHQLRTPLALLNVQATYARRTLGSAEQDAALAAIQSGTQQLSRLSGQLLTLARAEPGSRRPRADRVDLGALAHRVLDDFAEAALAKGIDLGLEEQEGTTVRGDATMLGELLVNLVDNALRYCPSGSSVTVRVQRAGDDALVAVQDDGPGLPPSEWERVFERFYRAPDTPMEGSGLGLAIVQEVATAAGGRVLARAMDGGGLVVEVRLPAA</sequence>
<dbReference type="Proteomes" id="UP001165667">
    <property type="component" value="Unassembled WGS sequence"/>
</dbReference>
<dbReference type="GO" id="GO:0000155">
    <property type="term" value="F:phosphorelay sensor kinase activity"/>
    <property type="evidence" value="ECO:0007669"/>
    <property type="project" value="InterPro"/>
</dbReference>
<evidence type="ECO:0000256" key="5">
    <source>
        <dbReference type="ARBA" id="ARBA00022679"/>
    </source>
</evidence>
<dbReference type="EC" id="2.7.13.3" evidence="3"/>
<evidence type="ECO:0000313" key="13">
    <source>
        <dbReference type="Proteomes" id="UP001165667"/>
    </source>
</evidence>
<dbReference type="InterPro" id="IPR050428">
    <property type="entry name" value="TCS_sensor_his_kinase"/>
</dbReference>
<proteinExistence type="predicted"/>
<dbReference type="InterPro" id="IPR003594">
    <property type="entry name" value="HATPase_dom"/>
</dbReference>
<dbReference type="InterPro" id="IPR036890">
    <property type="entry name" value="HATPase_C_sf"/>
</dbReference>
<dbReference type="Gene3D" id="3.30.565.10">
    <property type="entry name" value="Histidine kinase-like ATPase, C-terminal domain"/>
    <property type="match status" value="1"/>
</dbReference>
<evidence type="ECO:0000256" key="10">
    <source>
        <dbReference type="SAM" id="Phobius"/>
    </source>
</evidence>
<dbReference type="Pfam" id="PF08521">
    <property type="entry name" value="2CSK_N"/>
    <property type="match status" value="1"/>
</dbReference>
<keyword evidence="13" id="KW-1185">Reference proteome</keyword>
<comment type="subcellular location">
    <subcellularLocation>
        <location evidence="2">Membrane</location>
    </subcellularLocation>
</comment>
<feature type="domain" description="Histidine kinase" evidence="11">
    <location>
        <begin position="244"/>
        <end position="455"/>
    </location>
</feature>
<dbReference type="Gene3D" id="1.10.287.130">
    <property type="match status" value="1"/>
</dbReference>
<keyword evidence="5" id="KW-0808">Transferase</keyword>
<dbReference type="PROSITE" id="PS50109">
    <property type="entry name" value="HIS_KIN"/>
    <property type="match status" value="1"/>
</dbReference>
<accession>A0AA41YQZ9</accession>